<evidence type="ECO:0000259" key="11">
    <source>
        <dbReference type="Pfam" id="PF14535"/>
    </source>
</evidence>
<dbReference type="RefSeq" id="WP_059175459.1">
    <property type="nucleotide sequence ID" value="NZ_BCNO01000001.1"/>
</dbReference>
<dbReference type="PANTHER" id="PTHR43439">
    <property type="entry name" value="PHENYLACETATE-COENZYME A LIGASE"/>
    <property type="match status" value="1"/>
</dbReference>
<evidence type="ECO:0000256" key="4">
    <source>
        <dbReference type="ARBA" id="ARBA00060591"/>
    </source>
</evidence>
<comment type="catalytic activity">
    <reaction evidence="9">
        <text>2-phenylacetate + ATP + CoA = phenylacetyl-CoA + AMP + diphosphate</text>
        <dbReference type="Rhea" id="RHEA:20956"/>
        <dbReference type="ChEBI" id="CHEBI:18401"/>
        <dbReference type="ChEBI" id="CHEBI:30616"/>
        <dbReference type="ChEBI" id="CHEBI:33019"/>
        <dbReference type="ChEBI" id="CHEBI:57287"/>
        <dbReference type="ChEBI" id="CHEBI:57390"/>
        <dbReference type="ChEBI" id="CHEBI:456215"/>
        <dbReference type="EC" id="6.2.1.30"/>
    </reaction>
</comment>
<name>A0A0U9HM90_9BACT</name>
<dbReference type="InterPro" id="IPR011880">
    <property type="entry name" value="PA_CoA_ligase"/>
</dbReference>
<dbReference type="GO" id="GO:0000166">
    <property type="term" value="F:nucleotide binding"/>
    <property type="evidence" value="ECO:0007669"/>
    <property type="project" value="UniProtKB-KW"/>
</dbReference>
<dbReference type="Proteomes" id="UP000054976">
    <property type="component" value="Unassembled WGS sequence"/>
</dbReference>
<evidence type="ECO:0000256" key="7">
    <source>
        <dbReference type="ARBA" id="ARBA00068695"/>
    </source>
</evidence>
<dbReference type="GO" id="GO:0047475">
    <property type="term" value="F:phenylacetate-CoA ligase activity"/>
    <property type="evidence" value="ECO:0007669"/>
    <property type="project" value="UniProtKB-EC"/>
</dbReference>
<evidence type="ECO:0000256" key="9">
    <source>
        <dbReference type="PIRNR" id="PIRNR006444"/>
    </source>
</evidence>
<comment type="similarity">
    <text evidence="5 9">Belongs to the phenylacetyl-CoA ligase family.</text>
</comment>
<feature type="domain" description="AMP-dependent synthetase/ligase" evidence="10">
    <location>
        <begin position="84"/>
        <end position="285"/>
    </location>
</feature>
<reference evidence="13" key="1">
    <citation type="submission" date="2016-01" db="EMBL/GenBank/DDBJ databases">
        <title>Draft genome sequence of Thermodesulfovibrio aggregans strain TGE-P1.</title>
        <authorList>
            <person name="Sekiguchi Y."/>
            <person name="Ohashi A."/>
            <person name="Matsuura N."/>
            <person name="Tourlousse M.D."/>
        </authorList>
    </citation>
    <scope>NUCLEOTIDE SEQUENCE [LARGE SCALE GENOMIC DNA]</scope>
    <source>
        <strain evidence="13">TGE-P1</strain>
    </source>
</reference>
<dbReference type="GO" id="GO:0010124">
    <property type="term" value="P:phenylacetate catabolic process"/>
    <property type="evidence" value="ECO:0007669"/>
    <property type="project" value="UniProtKB-UniRule"/>
</dbReference>
<dbReference type="Gene3D" id="3.30.300.30">
    <property type="match status" value="1"/>
</dbReference>
<dbReference type="AlphaFoldDB" id="A0A0U9HM90"/>
<evidence type="ECO:0000256" key="8">
    <source>
        <dbReference type="ARBA" id="ARBA00075111"/>
    </source>
</evidence>
<evidence type="ECO:0000256" key="6">
    <source>
        <dbReference type="ARBA" id="ARBA00066629"/>
    </source>
</evidence>
<keyword evidence="2 9" id="KW-0436">Ligase</keyword>
<dbReference type="Pfam" id="PF00501">
    <property type="entry name" value="AMP-binding"/>
    <property type="match status" value="1"/>
</dbReference>
<protein>
    <recommendedName>
        <fullName evidence="7 9">Phenylacetate-coenzyme A ligase</fullName>
        <ecNumber evidence="6 9">6.2.1.30</ecNumber>
    </recommendedName>
    <alternativeName>
        <fullName evidence="8 9">Phenylacetyl-CoA ligase</fullName>
    </alternativeName>
</protein>
<keyword evidence="13" id="KW-1185">Reference proteome</keyword>
<comment type="function">
    <text evidence="9">Catalyzes the activation of phenylacetic acid (PA) to phenylacetyl-CoA (PA-CoA).</text>
</comment>
<organism evidence="12 13">
    <name type="scientific">Thermodesulfovibrio aggregans</name>
    <dbReference type="NCBI Taxonomy" id="86166"/>
    <lineage>
        <taxon>Bacteria</taxon>
        <taxon>Pseudomonadati</taxon>
        <taxon>Nitrospirota</taxon>
        <taxon>Thermodesulfovibrionia</taxon>
        <taxon>Thermodesulfovibrionales</taxon>
        <taxon>Thermodesulfovibrionaceae</taxon>
        <taxon>Thermodesulfovibrio</taxon>
    </lineage>
</organism>
<dbReference type="InterPro" id="IPR042099">
    <property type="entry name" value="ANL_N_sf"/>
</dbReference>
<evidence type="ECO:0000313" key="12">
    <source>
        <dbReference type="EMBL" id="GAQ93972.1"/>
    </source>
</evidence>
<keyword evidence="3 9" id="KW-0547">Nucleotide-binding</keyword>
<comment type="pathway">
    <text evidence="4 9">Aromatic compound metabolism; phenylacetate degradation.</text>
</comment>
<proteinExistence type="inferred from homology"/>
<sequence>MIWNKEMECMEEEKLRELQLERLKQTVKRAYEKVPYYRKKFDEIGLKPEDIKNLDDIKNIPFTSKADLREVYPFGMFAAELGEIVEIHMSSGTTGKPVVAGYTRNDIEIWAEVMARCLTMAGATKNDIVQNCYGYGLFTGGFGVHYGAQKIGALVVPASAGNTRRQIEIMRDFGTTILTCTPSYALYMAEVAIEMGVEPRTLKLKAGCFGAEMWTEQMRKEIEKRFNIDAFNIYGLTEIIGPGVAHECMEKKGLHVFEDHFYVEVIDPDTGDPLPDGKRGELVITTLTREGMPMLRFRTRDITSITREKCSCGRTFAKIERIRGRTDDMIKVRGVMVFPYQIERAILEVQGVEPHYQIVVTRPQHLDEIEVMVEMSKETFSDEVKHIENLKKKLEKRIEETIGIRVKVTLVEPKTLPRSEGKAKRVIDKRTLID</sequence>
<feature type="domain" description="AMP-dependent ligase C-terminal" evidence="11">
    <location>
        <begin position="334"/>
        <end position="430"/>
    </location>
</feature>
<dbReference type="PIRSF" id="PIRSF006444">
    <property type="entry name" value="PaaK"/>
    <property type="match status" value="1"/>
</dbReference>
<dbReference type="PANTHER" id="PTHR43439:SF1">
    <property type="entry name" value="PHENYLACETATE-COENZYME A LIGASE"/>
    <property type="match status" value="1"/>
</dbReference>
<evidence type="ECO:0000256" key="2">
    <source>
        <dbReference type="ARBA" id="ARBA00022598"/>
    </source>
</evidence>
<comment type="caution">
    <text evidence="12">The sequence shown here is derived from an EMBL/GenBank/DDBJ whole genome shotgun (WGS) entry which is preliminary data.</text>
</comment>
<comment type="subunit">
    <text evidence="1">Monomer.</text>
</comment>
<dbReference type="STRING" id="86166.TAGGR_1137"/>
<dbReference type="Pfam" id="PF14535">
    <property type="entry name" value="AMP-binding_C_2"/>
    <property type="match status" value="1"/>
</dbReference>
<dbReference type="InterPro" id="IPR051414">
    <property type="entry name" value="Adenylate-forming_Reductase"/>
</dbReference>
<dbReference type="CDD" id="cd05913">
    <property type="entry name" value="PaaK"/>
    <property type="match status" value="1"/>
</dbReference>
<dbReference type="OrthoDB" id="580775at2"/>
<dbReference type="FunFam" id="3.40.50.12780:FF:000016">
    <property type="entry name" value="Phenylacetate-coenzyme A ligase"/>
    <property type="match status" value="1"/>
</dbReference>
<dbReference type="EC" id="6.2.1.30" evidence="6 9"/>
<evidence type="ECO:0000256" key="5">
    <source>
        <dbReference type="ARBA" id="ARBA00061566"/>
    </source>
</evidence>
<dbReference type="EMBL" id="BCNO01000001">
    <property type="protein sequence ID" value="GAQ93972.1"/>
    <property type="molecule type" value="Genomic_DNA"/>
</dbReference>
<dbReference type="UniPathway" id="UPA00930"/>
<dbReference type="InterPro" id="IPR028154">
    <property type="entry name" value="AMP-dep_Lig_C"/>
</dbReference>
<evidence type="ECO:0000256" key="1">
    <source>
        <dbReference type="ARBA" id="ARBA00011245"/>
    </source>
</evidence>
<dbReference type="SUPFAM" id="SSF56801">
    <property type="entry name" value="Acetyl-CoA synthetase-like"/>
    <property type="match status" value="1"/>
</dbReference>
<evidence type="ECO:0000313" key="13">
    <source>
        <dbReference type="Proteomes" id="UP000054976"/>
    </source>
</evidence>
<dbReference type="InterPro" id="IPR045851">
    <property type="entry name" value="AMP-bd_C_sf"/>
</dbReference>
<evidence type="ECO:0000256" key="3">
    <source>
        <dbReference type="ARBA" id="ARBA00022741"/>
    </source>
</evidence>
<gene>
    <name evidence="12" type="ORF">TAGGR_1137</name>
</gene>
<dbReference type="Gene3D" id="3.40.50.12780">
    <property type="entry name" value="N-terminal domain of ligase-like"/>
    <property type="match status" value="1"/>
</dbReference>
<accession>A0A0U9HM90</accession>
<evidence type="ECO:0000259" key="10">
    <source>
        <dbReference type="Pfam" id="PF00501"/>
    </source>
</evidence>
<dbReference type="InterPro" id="IPR000873">
    <property type="entry name" value="AMP-dep_synth/lig_dom"/>
</dbReference>